<dbReference type="STRING" id="572478.Vdis_0296"/>
<accession>E1QTI8</accession>
<dbReference type="RefSeq" id="WP_013335428.1">
    <property type="nucleotide sequence ID" value="NC_014537.1"/>
</dbReference>
<name>E1QTI8_VULDI</name>
<proteinExistence type="predicted"/>
<protein>
    <recommendedName>
        <fullName evidence="4">DUF3311 domain-containing protein</fullName>
    </recommendedName>
</protein>
<feature type="transmembrane region" description="Helical" evidence="1">
    <location>
        <begin position="45"/>
        <end position="65"/>
    </location>
</feature>
<dbReference type="Pfam" id="PF11755">
    <property type="entry name" value="DUF3311"/>
    <property type="match status" value="1"/>
</dbReference>
<sequence>MYSRPKLSKENLVKIILLIIVPWLFIVFLAPLYNRPYPQIGGWPFLWWYLFAWVFIQPIITYIVYRLIDKGGKS</sequence>
<reference evidence="3" key="2">
    <citation type="journal article" date="2010" name="Stand. Genomic Sci.">
        <title>Complete genome sequence of Vulcanisaeta distributa type strain (IC-017T).</title>
        <authorList>
            <person name="Mavromatis K."/>
            <person name="Sikorski J."/>
            <person name="Pabst E."/>
            <person name="Teshima H."/>
            <person name="Lapidus A."/>
            <person name="Lucas S."/>
            <person name="Nolan M."/>
            <person name="Glavina Del Rio T."/>
            <person name="Cheng J."/>
            <person name="Bruce D."/>
            <person name="Goodwin L."/>
            <person name="Pitluck S."/>
            <person name="Liolios K."/>
            <person name="Ivanova N."/>
            <person name="Mikhailova N."/>
            <person name="Pati A."/>
            <person name="Chen A."/>
            <person name="Palaniappan K."/>
            <person name="Land M."/>
            <person name="Hauser L."/>
            <person name="Chang Y."/>
            <person name="Jeffries C."/>
            <person name="Rohde M."/>
            <person name="Spring S."/>
            <person name="Goker M."/>
            <person name="Wirth R."/>
            <person name="Woyke T."/>
            <person name="Bristow J."/>
            <person name="Eisen J."/>
            <person name="Markowitz V."/>
            <person name="Hugenholtz P."/>
            <person name="Klenk H."/>
            <person name="Kyrpides N."/>
        </authorList>
    </citation>
    <scope>NUCLEOTIDE SEQUENCE [LARGE SCALE GENOMIC DNA]</scope>
    <source>
        <strain evidence="3">DSM 14429 / JCM 11212 / NBRC 100878 / IC-017</strain>
    </source>
</reference>
<evidence type="ECO:0000313" key="2">
    <source>
        <dbReference type="EMBL" id="ADN49703.1"/>
    </source>
</evidence>
<dbReference type="GeneID" id="9751213"/>
<organism evidence="2 3">
    <name type="scientific">Vulcanisaeta distributa (strain DSM 14429 / JCM 11212 / NBRC 100878 / IC-017)</name>
    <dbReference type="NCBI Taxonomy" id="572478"/>
    <lineage>
        <taxon>Archaea</taxon>
        <taxon>Thermoproteota</taxon>
        <taxon>Thermoprotei</taxon>
        <taxon>Thermoproteales</taxon>
        <taxon>Thermoproteaceae</taxon>
        <taxon>Vulcanisaeta</taxon>
    </lineage>
</organism>
<keyword evidence="1" id="KW-1133">Transmembrane helix</keyword>
<dbReference type="InterPro" id="IPR021741">
    <property type="entry name" value="DUF3311"/>
</dbReference>
<evidence type="ECO:0008006" key="4">
    <source>
        <dbReference type="Google" id="ProtNLM"/>
    </source>
</evidence>
<keyword evidence="1" id="KW-0472">Membrane</keyword>
<dbReference type="Proteomes" id="UP000006681">
    <property type="component" value="Chromosome"/>
</dbReference>
<dbReference type="eggNOG" id="arCOG03694">
    <property type="taxonomic scope" value="Archaea"/>
</dbReference>
<dbReference type="AlphaFoldDB" id="E1QTI8"/>
<keyword evidence="1" id="KW-0812">Transmembrane</keyword>
<reference evidence="2 3" key="1">
    <citation type="journal article" date="2010" name="Stand. Genomic Sci.">
        <title>Complete genome sequence of Vulcanisaeta distributa type strain (IC-017).</title>
        <authorList>
            <person name="Mavromatis K."/>
            <person name="Sikorski J."/>
            <person name="Pabst E."/>
            <person name="Teshima H."/>
            <person name="Lapidus A."/>
            <person name="Lucas S."/>
            <person name="Nolan M."/>
            <person name="Glavina Del Rio T."/>
            <person name="Cheng J.F."/>
            <person name="Bruce D."/>
            <person name="Goodwin L."/>
            <person name="Pitluck S."/>
            <person name="Liolios K."/>
            <person name="Ivanova N."/>
            <person name="Mikhailova N."/>
            <person name="Pati A."/>
            <person name="Chen A."/>
            <person name="Palaniappan K."/>
            <person name="Land M."/>
            <person name="Hauser L."/>
            <person name="Chang Y.J."/>
            <person name="Jeffries C.D."/>
            <person name="Rohde M."/>
            <person name="Spring S."/>
            <person name="Goker M."/>
            <person name="Wirth R."/>
            <person name="Woyke T."/>
            <person name="Bristow J."/>
            <person name="Eisen J.A."/>
            <person name="Markowitz V."/>
            <person name="Hugenholtz P."/>
            <person name="Klenk H.P."/>
            <person name="Kyrpides N.C."/>
        </authorList>
    </citation>
    <scope>NUCLEOTIDE SEQUENCE [LARGE SCALE GENOMIC DNA]</scope>
    <source>
        <strain evidence="3">DSM 14429 / JCM 11212 / NBRC 100878 / IC-017</strain>
    </source>
</reference>
<dbReference type="KEGG" id="vdi:Vdis_0296"/>
<dbReference type="EMBL" id="CP002100">
    <property type="protein sequence ID" value="ADN49703.1"/>
    <property type="molecule type" value="Genomic_DNA"/>
</dbReference>
<evidence type="ECO:0000256" key="1">
    <source>
        <dbReference type="SAM" id="Phobius"/>
    </source>
</evidence>
<keyword evidence="3" id="KW-1185">Reference proteome</keyword>
<dbReference type="OrthoDB" id="8235at2157"/>
<feature type="transmembrane region" description="Helical" evidence="1">
    <location>
        <begin position="12"/>
        <end position="33"/>
    </location>
</feature>
<gene>
    <name evidence="2" type="ordered locus">Vdis_0296</name>
</gene>
<dbReference type="HOGENOM" id="CLU_183045_1_1_2"/>
<evidence type="ECO:0000313" key="3">
    <source>
        <dbReference type="Proteomes" id="UP000006681"/>
    </source>
</evidence>